<comment type="caution">
    <text evidence="1">The sequence shown here is derived from an EMBL/GenBank/DDBJ whole genome shotgun (WGS) entry which is preliminary data.</text>
</comment>
<organism evidence="1 2">
    <name type="scientific">Polarella glacialis</name>
    <name type="common">Dinoflagellate</name>
    <dbReference type="NCBI Taxonomy" id="89957"/>
    <lineage>
        <taxon>Eukaryota</taxon>
        <taxon>Sar</taxon>
        <taxon>Alveolata</taxon>
        <taxon>Dinophyceae</taxon>
        <taxon>Suessiales</taxon>
        <taxon>Suessiaceae</taxon>
        <taxon>Polarella</taxon>
    </lineage>
</organism>
<dbReference type="Proteomes" id="UP000626109">
    <property type="component" value="Unassembled WGS sequence"/>
</dbReference>
<name>A0A813I8C8_POLGL</name>
<proteinExistence type="predicted"/>
<reference evidence="1" key="1">
    <citation type="submission" date="2021-02" db="EMBL/GenBank/DDBJ databases">
        <authorList>
            <person name="Dougan E. K."/>
            <person name="Rhodes N."/>
            <person name="Thang M."/>
            <person name="Chan C."/>
        </authorList>
    </citation>
    <scope>NUCLEOTIDE SEQUENCE</scope>
</reference>
<feature type="non-terminal residue" evidence="1">
    <location>
        <position position="117"/>
    </location>
</feature>
<dbReference type="AlphaFoldDB" id="A0A813I8C8"/>
<gene>
    <name evidence="1" type="ORF">PGLA2088_LOCUS4458</name>
</gene>
<sequence>MEITAGEPLEVCLEGAVQARVTLRAHSEQELRLAVVRAFGFRGPGACEFELLPEGSLLREESRHASRPARQIQVRAVCRPQLTEAASLQSLFSEVALFDHEVVYSELARVAGIPLLR</sequence>
<protein>
    <submittedName>
        <fullName evidence="1">Uncharacterized protein</fullName>
    </submittedName>
</protein>
<evidence type="ECO:0000313" key="2">
    <source>
        <dbReference type="Proteomes" id="UP000626109"/>
    </source>
</evidence>
<evidence type="ECO:0000313" key="1">
    <source>
        <dbReference type="EMBL" id="CAE8646057.1"/>
    </source>
</evidence>
<dbReference type="EMBL" id="CAJNNW010004063">
    <property type="protein sequence ID" value="CAE8646057.1"/>
    <property type="molecule type" value="Genomic_DNA"/>
</dbReference>
<accession>A0A813I8C8</accession>